<dbReference type="InterPro" id="IPR002772">
    <property type="entry name" value="Glyco_hydro_3_C"/>
</dbReference>
<dbReference type="Gene3D" id="3.40.50.1700">
    <property type="entry name" value="Glycoside hydrolase family 3 C-terminal domain"/>
    <property type="match status" value="1"/>
</dbReference>
<dbReference type="PANTHER" id="PTHR42715:SF10">
    <property type="entry name" value="BETA-GLUCOSIDASE"/>
    <property type="match status" value="1"/>
</dbReference>
<sequence>MQCDWFAVGYGSGGDVKAPYEVSLLDALREAGVLVSGEVAEVYEAWSAANPPDQGYWGNWPRHFEEMPLDPGLVSRAANTAGTAVVVLGRAAGEDRENVLEKGSYYLTDAERAMLDAVVARFERVVAIVNAGNVMDLSWAEEYGDRLAGLILAWQGGMEGSRALVDVLTGAVSPSGRLTDTIAGR</sequence>
<evidence type="ECO:0000313" key="4">
    <source>
        <dbReference type="EMBL" id="WGT46004.1"/>
    </source>
</evidence>
<organism evidence="4 5">
    <name type="scientific">Tessaracoccus lacteus</name>
    <dbReference type="NCBI Taxonomy" id="3041766"/>
    <lineage>
        <taxon>Bacteria</taxon>
        <taxon>Bacillati</taxon>
        <taxon>Actinomycetota</taxon>
        <taxon>Actinomycetes</taxon>
        <taxon>Propionibacteriales</taxon>
        <taxon>Propionibacteriaceae</taxon>
        <taxon>Tessaracoccus</taxon>
    </lineage>
</organism>
<dbReference type="InterPro" id="IPR036881">
    <property type="entry name" value="Glyco_hydro_3_C_sf"/>
</dbReference>
<dbReference type="EMBL" id="CP123967">
    <property type="protein sequence ID" value="WGT46004.1"/>
    <property type="molecule type" value="Genomic_DNA"/>
</dbReference>
<proteinExistence type="inferred from homology"/>
<evidence type="ECO:0000259" key="3">
    <source>
        <dbReference type="Pfam" id="PF01915"/>
    </source>
</evidence>
<dbReference type="GO" id="GO:0016787">
    <property type="term" value="F:hydrolase activity"/>
    <property type="evidence" value="ECO:0007669"/>
    <property type="project" value="UniProtKB-KW"/>
</dbReference>
<dbReference type="Pfam" id="PF01915">
    <property type="entry name" value="Glyco_hydro_3_C"/>
    <property type="match status" value="1"/>
</dbReference>
<dbReference type="PANTHER" id="PTHR42715">
    <property type="entry name" value="BETA-GLUCOSIDASE"/>
    <property type="match status" value="1"/>
</dbReference>
<protein>
    <submittedName>
        <fullName evidence="4">Glycoside hydrolase family 3 C-terminal domain-containing protein</fullName>
    </submittedName>
</protein>
<name>A0ABY8PU79_9ACTN</name>
<dbReference type="Proteomes" id="UP001244136">
    <property type="component" value="Chromosome"/>
</dbReference>
<gene>
    <name evidence="4" type="ORF">QH948_07430</name>
</gene>
<dbReference type="SUPFAM" id="SSF52279">
    <property type="entry name" value="Beta-D-glucan exohydrolase, C-terminal domain"/>
    <property type="match status" value="1"/>
</dbReference>
<reference evidence="4 5" key="1">
    <citation type="journal article" date="2008" name="Int. J. Syst. Evol. Microbiol.">
        <title>Tessaracoccus flavescens sp. nov., isolated from marine sediment.</title>
        <authorList>
            <person name="Lee D.W."/>
            <person name="Lee S.D."/>
        </authorList>
    </citation>
    <scope>NUCLEOTIDE SEQUENCE [LARGE SCALE GENOMIC DNA]</scope>
    <source>
        <strain evidence="4 5">T21</strain>
    </source>
</reference>
<accession>A0ABY8PU79</accession>
<evidence type="ECO:0000256" key="2">
    <source>
        <dbReference type="ARBA" id="ARBA00022801"/>
    </source>
</evidence>
<dbReference type="RefSeq" id="WP_281143837.1">
    <property type="nucleotide sequence ID" value="NZ_CP123967.1"/>
</dbReference>
<dbReference type="InterPro" id="IPR050288">
    <property type="entry name" value="Cellulose_deg_GH3"/>
</dbReference>
<evidence type="ECO:0000256" key="1">
    <source>
        <dbReference type="ARBA" id="ARBA00005336"/>
    </source>
</evidence>
<comment type="similarity">
    <text evidence="1">Belongs to the glycosyl hydrolase 3 family.</text>
</comment>
<keyword evidence="2 4" id="KW-0378">Hydrolase</keyword>
<evidence type="ECO:0000313" key="5">
    <source>
        <dbReference type="Proteomes" id="UP001244136"/>
    </source>
</evidence>
<keyword evidence="5" id="KW-1185">Reference proteome</keyword>
<feature type="domain" description="Glycoside hydrolase family 3 C-terminal" evidence="3">
    <location>
        <begin position="8"/>
        <end position="183"/>
    </location>
</feature>